<feature type="domain" description="N-acetyltransferase" evidence="1">
    <location>
        <begin position="13"/>
        <end position="169"/>
    </location>
</feature>
<evidence type="ECO:0000259" key="1">
    <source>
        <dbReference type="PROSITE" id="PS51186"/>
    </source>
</evidence>
<gene>
    <name evidence="2" type="ORF">HNQ61_000461</name>
</gene>
<dbReference type="GO" id="GO:0016747">
    <property type="term" value="F:acyltransferase activity, transferring groups other than amino-acyl groups"/>
    <property type="evidence" value="ECO:0007669"/>
    <property type="project" value="InterPro"/>
</dbReference>
<dbReference type="RefSeq" id="WP_170031282.1">
    <property type="nucleotide sequence ID" value="NZ_JABDTL010000001.1"/>
</dbReference>
<evidence type="ECO:0000313" key="3">
    <source>
        <dbReference type="Proteomes" id="UP000582837"/>
    </source>
</evidence>
<accession>A0A841GPH4</accession>
<keyword evidence="3" id="KW-1185">Reference proteome</keyword>
<dbReference type="PANTHER" id="PTHR43328">
    <property type="entry name" value="ACETYLTRANSFERASE-RELATED"/>
    <property type="match status" value="1"/>
</dbReference>
<dbReference type="AlphaFoldDB" id="A0A841GPH4"/>
<sequence length="169" mass="18959">MNKPPPHSSPSSLTLREMVDDDLDAFFAQQLDPDANWMAAFTNRDPSDREAFIAHWDRIRLNPTVILRTIVAGEEVAGYVSSYEDEGQPEITYWLGRAYWGRGIATRALAAFLETASTKRPIRARVAQDNLGSLRVLQKCGFIITGEDAGFAKARGRETSEYILMLHPM</sequence>
<dbReference type="Gene3D" id="3.40.630.30">
    <property type="match status" value="1"/>
</dbReference>
<evidence type="ECO:0000313" key="2">
    <source>
        <dbReference type="EMBL" id="MBB6068850.1"/>
    </source>
</evidence>
<organism evidence="2 3">
    <name type="scientific">Longimicrobium terrae</name>
    <dbReference type="NCBI Taxonomy" id="1639882"/>
    <lineage>
        <taxon>Bacteria</taxon>
        <taxon>Pseudomonadati</taxon>
        <taxon>Gemmatimonadota</taxon>
        <taxon>Longimicrobiia</taxon>
        <taxon>Longimicrobiales</taxon>
        <taxon>Longimicrobiaceae</taxon>
        <taxon>Longimicrobium</taxon>
    </lineage>
</organism>
<comment type="caution">
    <text evidence="2">The sequence shown here is derived from an EMBL/GenBank/DDBJ whole genome shotgun (WGS) entry which is preliminary data.</text>
</comment>
<dbReference type="Proteomes" id="UP000582837">
    <property type="component" value="Unassembled WGS sequence"/>
</dbReference>
<dbReference type="PANTHER" id="PTHR43328:SF1">
    <property type="entry name" value="N-ACETYLTRANSFERASE DOMAIN-CONTAINING PROTEIN"/>
    <property type="match status" value="1"/>
</dbReference>
<dbReference type="EMBL" id="JACHIA010000001">
    <property type="protein sequence ID" value="MBB6068850.1"/>
    <property type="molecule type" value="Genomic_DNA"/>
</dbReference>
<keyword evidence="2" id="KW-0808">Transferase</keyword>
<protein>
    <submittedName>
        <fullName evidence="2">RimJ/RimL family protein N-acetyltransferase</fullName>
    </submittedName>
</protein>
<reference evidence="2 3" key="1">
    <citation type="submission" date="2020-08" db="EMBL/GenBank/DDBJ databases">
        <title>Genomic Encyclopedia of Type Strains, Phase IV (KMG-IV): sequencing the most valuable type-strain genomes for metagenomic binning, comparative biology and taxonomic classification.</title>
        <authorList>
            <person name="Goeker M."/>
        </authorList>
    </citation>
    <scope>NUCLEOTIDE SEQUENCE [LARGE SCALE GENOMIC DNA]</scope>
    <source>
        <strain evidence="2 3">DSM 29007</strain>
    </source>
</reference>
<dbReference type="SUPFAM" id="SSF55729">
    <property type="entry name" value="Acyl-CoA N-acyltransferases (Nat)"/>
    <property type="match status" value="1"/>
</dbReference>
<name>A0A841GPH4_9BACT</name>
<dbReference type="PROSITE" id="PS51186">
    <property type="entry name" value="GNAT"/>
    <property type="match status" value="1"/>
</dbReference>
<dbReference type="Pfam" id="PF13302">
    <property type="entry name" value="Acetyltransf_3"/>
    <property type="match status" value="1"/>
</dbReference>
<dbReference type="InterPro" id="IPR016181">
    <property type="entry name" value="Acyl_CoA_acyltransferase"/>
</dbReference>
<dbReference type="InterPro" id="IPR000182">
    <property type="entry name" value="GNAT_dom"/>
</dbReference>
<proteinExistence type="predicted"/>
<dbReference type="CDD" id="cd04301">
    <property type="entry name" value="NAT_SF"/>
    <property type="match status" value="1"/>
</dbReference>